<protein>
    <submittedName>
        <fullName evidence="1">HAD domain-containing protein</fullName>
    </submittedName>
</protein>
<reference evidence="2" key="1">
    <citation type="journal article" date="2019" name="Int. J. Syst. Evol. Microbiol.">
        <title>The Global Catalogue of Microorganisms (GCM) 10K type strain sequencing project: providing services to taxonomists for standard genome sequencing and annotation.</title>
        <authorList>
            <consortium name="The Broad Institute Genomics Platform"/>
            <consortium name="The Broad Institute Genome Sequencing Center for Infectious Disease"/>
            <person name="Wu L."/>
            <person name="Ma J."/>
        </authorList>
    </citation>
    <scope>NUCLEOTIDE SEQUENCE [LARGE SCALE GENOMIC DNA]</scope>
    <source>
        <strain evidence="2">KCTC 52042</strain>
    </source>
</reference>
<dbReference type="Pfam" id="PF18143">
    <property type="entry name" value="HAD_SAK_2"/>
    <property type="match status" value="1"/>
</dbReference>
<evidence type="ECO:0000313" key="2">
    <source>
        <dbReference type="Proteomes" id="UP001597460"/>
    </source>
</evidence>
<keyword evidence="2" id="KW-1185">Reference proteome</keyword>
<dbReference type="RefSeq" id="WP_390298209.1">
    <property type="nucleotide sequence ID" value="NZ_JBHULI010000002.1"/>
</dbReference>
<accession>A0ABW5JGF4</accession>
<proteinExistence type="predicted"/>
<name>A0ABW5JGF4_9BACT</name>
<gene>
    <name evidence="1" type="ORF">ACFSVN_02685</name>
</gene>
<dbReference type="Proteomes" id="UP001597460">
    <property type="component" value="Unassembled WGS sequence"/>
</dbReference>
<dbReference type="EMBL" id="JBHULI010000002">
    <property type="protein sequence ID" value="MFD2531346.1"/>
    <property type="molecule type" value="Genomic_DNA"/>
</dbReference>
<comment type="caution">
    <text evidence="1">The sequence shown here is derived from an EMBL/GenBank/DDBJ whole genome shotgun (WGS) entry which is preliminary data.</text>
</comment>
<sequence>MSSDENTTTFTLFVDIDGVLNTEAHLRKQARDTGRSSNKNWCPTAMAHLKLLVEYYNGQIVVSSTWRYDHSLRQLKELFETNGLPGKYVVGVTPSLIYENSGNVNRGDEIRRWISEHLYTEEVPRYAILDDMDEGLSQFGERFIQCDPKVGFADKEKVKRMAGLV</sequence>
<organism evidence="1 2">
    <name type="scientific">Gracilimonas halophila</name>
    <dbReference type="NCBI Taxonomy" id="1834464"/>
    <lineage>
        <taxon>Bacteria</taxon>
        <taxon>Pseudomonadati</taxon>
        <taxon>Balneolota</taxon>
        <taxon>Balneolia</taxon>
        <taxon>Balneolales</taxon>
        <taxon>Balneolaceae</taxon>
        <taxon>Gracilimonas</taxon>
    </lineage>
</organism>
<evidence type="ECO:0000313" key="1">
    <source>
        <dbReference type="EMBL" id="MFD2531346.1"/>
    </source>
</evidence>